<organism evidence="1 2">
    <name type="scientific">Agaricus bisporus var. burnettii (strain JB137-S8 / ATCC MYA-4627 / FGSC 10392)</name>
    <name type="common">White button mushroom</name>
    <dbReference type="NCBI Taxonomy" id="597362"/>
    <lineage>
        <taxon>Eukaryota</taxon>
        <taxon>Fungi</taxon>
        <taxon>Dikarya</taxon>
        <taxon>Basidiomycota</taxon>
        <taxon>Agaricomycotina</taxon>
        <taxon>Agaricomycetes</taxon>
        <taxon>Agaricomycetidae</taxon>
        <taxon>Agaricales</taxon>
        <taxon>Agaricineae</taxon>
        <taxon>Agaricaceae</taxon>
        <taxon>Agaricus</taxon>
    </lineage>
</organism>
<dbReference type="KEGG" id="abp:AGABI1DRAFT95392"/>
<evidence type="ECO:0000313" key="2">
    <source>
        <dbReference type="Proteomes" id="UP000008493"/>
    </source>
</evidence>
<sequence>MSRSLLLYMLENQLLEVLVNGKLSVKLEKALSLLGKSSICSEANAYNYSRGEIEAGMIAVSVSFGKGEYCFAIRGQHHADIKEEFFWAKGIISESLVMTPMGSQNHIAASIG</sequence>
<accession>K5WHM2</accession>
<dbReference type="GeneID" id="18832637"/>
<proteinExistence type="predicted"/>
<keyword evidence="2" id="KW-1185">Reference proteome</keyword>
<dbReference type="HOGENOM" id="CLU_2145100_0_0_1"/>
<dbReference type="RefSeq" id="XP_007334589.1">
    <property type="nucleotide sequence ID" value="XM_007334527.1"/>
</dbReference>
<evidence type="ECO:0000313" key="1">
    <source>
        <dbReference type="EMBL" id="EKM74771.1"/>
    </source>
</evidence>
<dbReference type="EMBL" id="JH971428">
    <property type="protein sequence ID" value="EKM74771.1"/>
    <property type="molecule type" value="Genomic_DNA"/>
</dbReference>
<name>K5WHM2_AGABU</name>
<reference evidence="2" key="1">
    <citation type="journal article" date="2012" name="Proc. Natl. Acad. Sci. U.S.A.">
        <title>Genome sequence of the button mushroom Agaricus bisporus reveals mechanisms governing adaptation to a humic-rich ecological niche.</title>
        <authorList>
            <person name="Morin E."/>
            <person name="Kohler A."/>
            <person name="Baker A.R."/>
            <person name="Foulongne-Oriol M."/>
            <person name="Lombard V."/>
            <person name="Nagy L.G."/>
            <person name="Ohm R.A."/>
            <person name="Patyshakuliyeva A."/>
            <person name="Brun A."/>
            <person name="Aerts A.L."/>
            <person name="Bailey A.M."/>
            <person name="Billette C."/>
            <person name="Coutinho P.M."/>
            <person name="Deakin G."/>
            <person name="Doddapaneni H."/>
            <person name="Floudas D."/>
            <person name="Grimwood J."/>
            <person name="Hilden K."/>
            <person name="Kuees U."/>
            <person name="LaButti K.M."/>
            <person name="Lapidus A."/>
            <person name="Lindquist E.A."/>
            <person name="Lucas S.M."/>
            <person name="Murat C."/>
            <person name="Riley R.W."/>
            <person name="Salamov A.A."/>
            <person name="Schmutz J."/>
            <person name="Subramanian V."/>
            <person name="Woesten H.A.B."/>
            <person name="Xu J."/>
            <person name="Eastwood D.C."/>
            <person name="Foster G.D."/>
            <person name="Sonnenberg A.S."/>
            <person name="Cullen D."/>
            <person name="de Vries R.P."/>
            <person name="Lundell T."/>
            <person name="Hibbett D.S."/>
            <person name="Henrissat B."/>
            <person name="Burton K.S."/>
            <person name="Kerrigan R.W."/>
            <person name="Challen M.P."/>
            <person name="Grigoriev I.V."/>
            <person name="Martin F."/>
        </authorList>
    </citation>
    <scope>NUCLEOTIDE SEQUENCE [LARGE SCALE GENOMIC DNA]</scope>
    <source>
        <strain evidence="2">JB137-S8 / ATCC MYA-4627 / FGSC 10392</strain>
    </source>
</reference>
<dbReference type="AlphaFoldDB" id="K5WHM2"/>
<protein>
    <submittedName>
        <fullName evidence="1">Uncharacterized protein</fullName>
    </submittedName>
</protein>
<dbReference type="Proteomes" id="UP000008493">
    <property type="component" value="Unassembled WGS sequence"/>
</dbReference>
<dbReference type="InParanoid" id="K5WHM2"/>
<gene>
    <name evidence="1" type="ORF">AGABI1DRAFT_95392</name>
</gene>